<evidence type="ECO:0000256" key="1">
    <source>
        <dbReference type="SAM" id="Phobius"/>
    </source>
</evidence>
<feature type="transmembrane region" description="Helical" evidence="1">
    <location>
        <begin position="28"/>
        <end position="48"/>
    </location>
</feature>
<keyword evidence="1" id="KW-0812">Transmembrane</keyword>
<protein>
    <submittedName>
        <fullName evidence="2">Uncharacterized protein</fullName>
    </submittedName>
</protein>
<proteinExistence type="predicted"/>
<name>A0AA46QCH2_SERMA</name>
<gene>
    <name evidence="2" type="ORF">FHU12_3495</name>
</gene>
<sequence>MLMAFPFLSDWIIGHVEGEDQMSANFKLLAIGLILCCFMGGALGNLAYSKSNNSPK</sequence>
<evidence type="ECO:0000313" key="3">
    <source>
        <dbReference type="Proteomes" id="UP000320710"/>
    </source>
</evidence>
<dbReference type="AlphaFoldDB" id="A0AA46QCH2"/>
<accession>A0AA46QCH2</accession>
<organism evidence="2 3">
    <name type="scientific">Serratia marcescens</name>
    <dbReference type="NCBI Taxonomy" id="615"/>
    <lineage>
        <taxon>Bacteria</taxon>
        <taxon>Pseudomonadati</taxon>
        <taxon>Pseudomonadota</taxon>
        <taxon>Gammaproteobacteria</taxon>
        <taxon>Enterobacterales</taxon>
        <taxon>Yersiniaceae</taxon>
        <taxon>Serratia</taxon>
    </lineage>
</organism>
<reference evidence="2 3" key="1">
    <citation type="submission" date="2019-06" db="EMBL/GenBank/DDBJ databases">
        <authorList>
            <person name="Deangelis K."/>
            <person name="Huntemann M."/>
            <person name="Clum A."/>
            <person name="Pillay M."/>
            <person name="Palaniappan K."/>
            <person name="Varghese N."/>
            <person name="Mikhailova N."/>
            <person name="Stamatis D."/>
            <person name="Reddy T."/>
            <person name="Daum C."/>
            <person name="Shapiro N."/>
            <person name="Ivanova N."/>
            <person name="Kyrpides N."/>
            <person name="Woyke T."/>
        </authorList>
    </citation>
    <scope>NUCLEOTIDE SEQUENCE [LARGE SCALE GENOMIC DNA]</scope>
    <source>
        <strain evidence="2 3">106R</strain>
    </source>
</reference>
<keyword evidence="1" id="KW-1133">Transmembrane helix</keyword>
<dbReference type="Proteomes" id="UP000320710">
    <property type="component" value="Unassembled WGS sequence"/>
</dbReference>
<dbReference type="EMBL" id="VFMJ01000001">
    <property type="protein sequence ID" value="TQI85916.1"/>
    <property type="molecule type" value="Genomic_DNA"/>
</dbReference>
<evidence type="ECO:0000313" key="2">
    <source>
        <dbReference type="EMBL" id="TQI85916.1"/>
    </source>
</evidence>
<reference evidence="2 3" key="2">
    <citation type="submission" date="2019-07" db="EMBL/GenBank/DDBJ databases">
        <title>Investigation of anaerobic lignin degradation for improved lignocellulosic biofuels.</title>
        <authorList>
            <person name="Deangelis K.PhD."/>
        </authorList>
    </citation>
    <scope>NUCLEOTIDE SEQUENCE [LARGE SCALE GENOMIC DNA]</scope>
    <source>
        <strain evidence="2 3">106R</strain>
    </source>
</reference>
<comment type="caution">
    <text evidence="2">The sequence shown here is derived from an EMBL/GenBank/DDBJ whole genome shotgun (WGS) entry which is preliminary data.</text>
</comment>
<keyword evidence="1" id="KW-0472">Membrane</keyword>